<evidence type="ECO:0000313" key="3">
    <source>
        <dbReference type="EMBL" id="TKS08444.1"/>
    </source>
</evidence>
<feature type="region of interest" description="Disordered" evidence="1">
    <location>
        <begin position="1"/>
        <end position="114"/>
    </location>
</feature>
<feature type="compositionally biased region" description="Polar residues" evidence="1">
    <location>
        <begin position="25"/>
        <end position="36"/>
    </location>
</feature>
<dbReference type="InterPro" id="IPR025558">
    <property type="entry name" value="DUF4283"/>
</dbReference>
<feature type="compositionally biased region" description="Low complexity" evidence="1">
    <location>
        <begin position="37"/>
        <end position="54"/>
    </location>
</feature>
<feature type="domain" description="DUF4283" evidence="2">
    <location>
        <begin position="146"/>
        <end position="208"/>
    </location>
</feature>
<evidence type="ECO:0000256" key="1">
    <source>
        <dbReference type="SAM" id="MobiDB-lite"/>
    </source>
</evidence>
<proteinExistence type="predicted"/>
<sequence>MAKSKKKTSTLRFAQRKHDFFSLHPPSSSGFRTQRQSVSPRGQHSSSPSTSSSPPSAPPRTVITLADVMNSNCEARPDAGNPKVGSIPSPSLTMQGHTTTGKVGPSSSTQHHTGNTIPSSPTLVYFPDFTATSSCQFLETDLGAHKELWRSSLIGFIAGKFPGYSSLSQFVHFAWNCNVKLSMHDSGWLIFNFESEVDRLKCLIEGLTMFMVGC</sequence>
<dbReference type="EMBL" id="RCHU01000296">
    <property type="protein sequence ID" value="TKS08444.1"/>
    <property type="molecule type" value="Genomic_DNA"/>
</dbReference>
<dbReference type="Pfam" id="PF14111">
    <property type="entry name" value="DUF4283"/>
    <property type="match status" value="1"/>
</dbReference>
<evidence type="ECO:0000259" key="2">
    <source>
        <dbReference type="Pfam" id="PF14111"/>
    </source>
</evidence>
<name>A0A4U5QDD5_POPAL</name>
<gene>
    <name evidence="3" type="ORF">D5086_0000103250</name>
</gene>
<dbReference type="AlphaFoldDB" id="A0A4U5QDD5"/>
<feature type="compositionally biased region" description="Polar residues" evidence="1">
    <location>
        <begin position="88"/>
        <end position="114"/>
    </location>
</feature>
<accession>A0A4U5QDD5</accession>
<protein>
    <recommendedName>
        <fullName evidence="2">DUF4283 domain-containing protein</fullName>
    </recommendedName>
</protein>
<reference evidence="3" key="1">
    <citation type="submission" date="2018-10" db="EMBL/GenBank/DDBJ databases">
        <title>Population genomic analysis revealed the cold adaptation of white poplar.</title>
        <authorList>
            <person name="Liu Y.-J."/>
        </authorList>
    </citation>
    <scope>NUCLEOTIDE SEQUENCE [LARGE SCALE GENOMIC DNA]</scope>
    <source>
        <strain evidence="3">PAL-ZL1</strain>
    </source>
</reference>
<organism evidence="3">
    <name type="scientific">Populus alba</name>
    <name type="common">White poplar</name>
    <dbReference type="NCBI Taxonomy" id="43335"/>
    <lineage>
        <taxon>Eukaryota</taxon>
        <taxon>Viridiplantae</taxon>
        <taxon>Streptophyta</taxon>
        <taxon>Embryophyta</taxon>
        <taxon>Tracheophyta</taxon>
        <taxon>Spermatophyta</taxon>
        <taxon>Magnoliopsida</taxon>
        <taxon>eudicotyledons</taxon>
        <taxon>Gunneridae</taxon>
        <taxon>Pentapetalae</taxon>
        <taxon>rosids</taxon>
        <taxon>fabids</taxon>
        <taxon>Malpighiales</taxon>
        <taxon>Salicaceae</taxon>
        <taxon>Saliceae</taxon>
        <taxon>Populus</taxon>
    </lineage>
</organism>
<comment type="caution">
    <text evidence="3">The sequence shown here is derived from an EMBL/GenBank/DDBJ whole genome shotgun (WGS) entry which is preliminary data.</text>
</comment>